<name>A0A1C6UCR0_9ACTN</name>
<keyword evidence="3" id="KW-1185">Reference proteome</keyword>
<feature type="region of interest" description="Disordered" evidence="1">
    <location>
        <begin position="179"/>
        <end position="241"/>
    </location>
</feature>
<evidence type="ECO:0000256" key="1">
    <source>
        <dbReference type="SAM" id="MobiDB-lite"/>
    </source>
</evidence>
<organism evidence="2 3">
    <name type="scientific">Micromonospora yangpuensis</name>
    <dbReference type="NCBI Taxonomy" id="683228"/>
    <lineage>
        <taxon>Bacteria</taxon>
        <taxon>Bacillati</taxon>
        <taxon>Actinomycetota</taxon>
        <taxon>Actinomycetes</taxon>
        <taxon>Micromonosporales</taxon>
        <taxon>Micromonosporaceae</taxon>
        <taxon>Micromonospora</taxon>
    </lineage>
</organism>
<dbReference type="Proteomes" id="UP000198937">
    <property type="component" value="Unassembled WGS sequence"/>
</dbReference>
<feature type="region of interest" description="Disordered" evidence="1">
    <location>
        <begin position="1"/>
        <end position="24"/>
    </location>
</feature>
<feature type="region of interest" description="Disordered" evidence="1">
    <location>
        <begin position="496"/>
        <end position="564"/>
    </location>
</feature>
<dbReference type="InterPro" id="IPR019660">
    <property type="entry name" value="Put_sensory_transdc_reg_YbjN"/>
</dbReference>
<proteinExistence type="predicted"/>
<evidence type="ECO:0000313" key="2">
    <source>
        <dbReference type="EMBL" id="SCL51748.1"/>
    </source>
</evidence>
<dbReference type="Pfam" id="PF10722">
    <property type="entry name" value="YbjN"/>
    <property type="match status" value="1"/>
</dbReference>
<dbReference type="STRING" id="683228.GA0070617_1875"/>
<protein>
    <submittedName>
        <fullName evidence="2">Putative sensory transduction regulator</fullName>
    </submittedName>
</protein>
<evidence type="ECO:0000313" key="3">
    <source>
        <dbReference type="Proteomes" id="UP000198937"/>
    </source>
</evidence>
<dbReference type="EMBL" id="FMIA01000002">
    <property type="protein sequence ID" value="SCL51748.1"/>
    <property type="molecule type" value="Genomic_DNA"/>
</dbReference>
<feature type="region of interest" description="Disordered" evidence="1">
    <location>
        <begin position="146"/>
        <end position="166"/>
    </location>
</feature>
<reference evidence="2 3" key="1">
    <citation type="submission" date="2016-06" db="EMBL/GenBank/DDBJ databases">
        <authorList>
            <person name="Kjaerup R.B."/>
            <person name="Dalgaard T.S."/>
            <person name="Juul-Madsen H.R."/>
        </authorList>
    </citation>
    <scope>NUCLEOTIDE SEQUENCE [LARGE SCALE GENOMIC DNA]</scope>
    <source>
        <strain evidence="2 3">DSM 45577</strain>
    </source>
</reference>
<accession>A0A1C6UCR0</accession>
<dbReference type="AlphaFoldDB" id="A0A1C6UCR0"/>
<gene>
    <name evidence="2" type="ORF">GA0070617_1875</name>
</gene>
<sequence>MTGWDGLTGRDGVVGRDRTAGREGQSLVEALADARDQPDGPDRAADLERVARHADALGDTARSLQARVELIETYLRQDEQWRLFDPVRHCLDTLDRARVDEPPSPDDLVATMRRYQRYAVEAMLGTPRVGLAQGWAMLDDLVRRSSPAGDRAPVPVDGPDAGTVPAAAAETGPVAELDAAADAGPAPGPHTANAPGPLPGPDTSGEPDPVPGLDTAADAGLVSGPYTASAPGPVPGLDTAANAGPATWLDKATDAGPVPGLDEVGGQVVAGLRCRIADHVGDEPAARRWYERWRTAEPDPASGCVGCLPVRRAELLAGWGDHRGALAELGPVLAGTVDCTDQPAAALAVALLPWLRSGEPHRAAAGHVRAYRRHRREWSAFGYLAAHLRFCALSGNPARGLAVLAEQLPRLDRAPDDRRAMEFAAAGALVCAVAAEAGLAAQRIHRPAYGTRPAADLDVGALGADLLAVATALAGSFDARNGTGHQSGRIAGWLAERPTGPAVPLPADGPDSDGSDIGGPDGDGPHGSRPAGGKPHGATQDVPGDRAPGDDYGQDVLGGTSDVEPMPLSLSMITATLDSRGDGYAVDATGTVLGRWGSAVIQFQRIGERGDILQARVAAVRRLPATRRAEAYRFCNAWNHDRLQPRAYVHDLGNGELVLAGDVNTDLAYGVAPVQLAVLVDAAVTTATAYADAVAALG</sequence>